<evidence type="ECO:0000256" key="2">
    <source>
        <dbReference type="ARBA" id="ARBA00023125"/>
    </source>
</evidence>
<dbReference type="CDD" id="cd01575">
    <property type="entry name" value="PBP1_GntR"/>
    <property type="match status" value="1"/>
</dbReference>
<dbReference type="InterPro" id="IPR010982">
    <property type="entry name" value="Lambda_DNA-bd_dom_sf"/>
</dbReference>
<feature type="domain" description="HTH lacI-type" evidence="4">
    <location>
        <begin position="8"/>
        <end position="62"/>
    </location>
</feature>
<dbReference type="InterPro" id="IPR001761">
    <property type="entry name" value="Peripla_BP/Lac1_sug-bd_dom"/>
</dbReference>
<keyword evidence="3" id="KW-0804">Transcription</keyword>
<dbReference type="Proteomes" id="UP001318682">
    <property type="component" value="Chromosome"/>
</dbReference>
<dbReference type="InterPro" id="IPR000843">
    <property type="entry name" value="HTH_LacI"/>
</dbReference>
<sequence>MSRQSKPSKIEDIARMADVSIMSVSRAIRGVEGVSEKKRAEILKIARKMKYMPNSAARSLAVANSNLIGISLPTFAADVFAEILNGMRQTFDTAGYSSVIDTTEYDSEAELNWVRRLLSWQPAAIILTGTDHHPETRDLLKASPIPVLEIWDHTDDPIDICVGIDHFQAGQMIGEHAVSLGYQRPAFVSTPRGHDKRADARLEGIRRVFSQQRAAPVIAARPPLGNAFVTGFEGTKTLLANHAPDLICYLNDHMAFGGLMCCQAEGLSVPDDIGVIGFNGLDLATVLPIKLTTVRTLRRLMGITGARNLLARINGVPTELSKILPLELQPGQTTRPQTDNDLMKKGFFRSSQSLGR</sequence>
<dbReference type="EMBL" id="CP143423">
    <property type="protein sequence ID" value="WVX50430.1"/>
    <property type="molecule type" value="Genomic_DNA"/>
</dbReference>
<dbReference type="PANTHER" id="PTHR30146:SF33">
    <property type="entry name" value="TRANSCRIPTIONAL REGULATOR"/>
    <property type="match status" value="1"/>
</dbReference>
<dbReference type="SMART" id="SM00354">
    <property type="entry name" value="HTH_LACI"/>
    <property type="match status" value="1"/>
</dbReference>
<dbReference type="RefSeq" id="WP_187431133.1">
    <property type="nucleotide sequence ID" value="NZ_CP143423.1"/>
</dbReference>
<evidence type="ECO:0000256" key="1">
    <source>
        <dbReference type="ARBA" id="ARBA00023015"/>
    </source>
</evidence>
<reference evidence="5 6" key="1">
    <citation type="submission" date="2015-07" db="EMBL/GenBank/DDBJ databases">
        <authorList>
            <person name="Voget S."/>
            <person name="Dogs M."/>
            <person name="Brinkhoff T.H."/>
            <person name="Daniel R."/>
        </authorList>
    </citation>
    <scope>NUCLEOTIDE SEQUENCE [LARGE SCALE GENOMIC DNA]</scope>
    <source>
        <strain evidence="5 6">B14</strain>
    </source>
</reference>
<protein>
    <submittedName>
        <fullName evidence="5">HTH-type transcriptional regulator GntR</fullName>
    </submittedName>
</protein>
<keyword evidence="2" id="KW-0238">DNA-binding</keyword>
<dbReference type="CDD" id="cd01392">
    <property type="entry name" value="HTH_LacI"/>
    <property type="match status" value="1"/>
</dbReference>
<dbReference type="SUPFAM" id="SSF47413">
    <property type="entry name" value="lambda repressor-like DNA-binding domains"/>
    <property type="match status" value="1"/>
</dbReference>
<dbReference type="InterPro" id="IPR028082">
    <property type="entry name" value="Peripla_BP_I"/>
</dbReference>
<keyword evidence="1" id="KW-0805">Transcription regulation</keyword>
<evidence type="ECO:0000313" key="6">
    <source>
        <dbReference type="Proteomes" id="UP001318682"/>
    </source>
</evidence>
<proteinExistence type="predicted"/>
<evidence type="ECO:0000313" key="5">
    <source>
        <dbReference type="EMBL" id="WVX50430.1"/>
    </source>
</evidence>
<organism evidence="5 6">
    <name type="scientific">Roseobacter fucihabitans</name>
    <dbReference type="NCBI Taxonomy" id="1537242"/>
    <lineage>
        <taxon>Bacteria</taxon>
        <taxon>Pseudomonadati</taxon>
        <taxon>Pseudomonadota</taxon>
        <taxon>Alphaproteobacteria</taxon>
        <taxon>Rhodobacterales</taxon>
        <taxon>Roseobacteraceae</taxon>
        <taxon>Roseobacter</taxon>
    </lineage>
</organism>
<gene>
    <name evidence="5" type="primary">gntR_2</name>
    <name evidence="5" type="ORF">ROLI_035270</name>
</gene>
<dbReference type="Gene3D" id="3.40.50.2300">
    <property type="match status" value="2"/>
</dbReference>
<dbReference type="Pfam" id="PF00532">
    <property type="entry name" value="Peripla_BP_1"/>
    <property type="match status" value="1"/>
</dbReference>
<evidence type="ECO:0000259" key="4">
    <source>
        <dbReference type="PROSITE" id="PS50932"/>
    </source>
</evidence>
<keyword evidence="6" id="KW-1185">Reference proteome</keyword>
<name>A0ABZ2BYA5_9RHOB</name>
<dbReference type="Gene3D" id="1.10.260.40">
    <property type="entry name" value="lambda repressor-like DNA-binding domains"/>
    <property type="match status" value="1"/>
</dbReference>
<dbReference type="PROSITE" id="PS50932">
    <property type="entry name" value="HTH_LACI_2"/>
    <property type="match status" value="1"/>
</dbReference>
<evidence type="ECO:0000256" key="3">
    <source>
        <dbReference type="ARBA" id="ARBA00023163"/>
    </source>
</evidence>
<dbReference type="Pfam" id="PF00356">
    <property type="entry name" value="LacI"/>
    <property type="match status" value="1"/>
</dbReference>
<accession>A0ABZ2BYA5</accession>
<dbReference type="SUPFAM" id="SSF53822">
    <property type="entry name" value="Periplasmic binding protein-like I"/>
    <property type="match status" value="1"/>
</dbReference>
<reference evidence="6" key="2">
    <citation type="submission" date="2024-01" db="EMBL/GenBank/DDBJ databases">
        <title>Roseobacter fucihabitans sp. nov., isolated from the brown alga Fucus spiralis.</title>
        <authorList>
            <person name="Hahnke S."/>
            <person name="Berger M."/>
            <person name="Schlingloff A."/>
            <person name="Athale I."/>
            <person name="Neumann-Schaal M."/>
            <person name="Adenaya A."/>
            <person name="Poehlein A."/>
            <person name="Daniel R."/>
            <person name="Pertersen J."/>
            <person name="Brinkhoff T."/>
        </authorList>
    </citation>
    <scope>NUCLEOTIDE SEQUENCE [LARGE SCALE GENOMIC DNA]</scope>
    <source>
        <strain evidence="6">B14</strain>
    </source>
</reference>
<dbReference type="PANTHER" id="PTHR30146">
    <property type="entry name" value="LACI-RELATED TRANSCRIPTIONAL REPRESSOR"/>
    <property type="match status" value="1"/>
</dbReference>